<dbReference type="EC" id="2.4.1.11" evidence="8"/>
<organism evidence="10 11">
    <name type="scientific">Amanita thiersii Skay4041</name>
    <dbReference type="NCBI Taxonomy" id="703135"/>
    <lineage>
        <taxon>Eukaryota</taxon>
        <taxon>Fungi</taxon>
        <taxon>Dikarya</taxon>
        <taxon>Basidiomycota</taxon>
        <taxon>Agaricomycotina</taxon>
        <taxon>Agaricomycetes</taxon>
        <taxon>Agaricomycetidae</taxon>
        <taxon>Agaricales</taxon>
        <taxon>Pluteineae</taxon>
        <taxon>Amanitaceae</taxon>
        <taxon>Amanita</taxon>
    </lineage>
</organism>
<comment type="function">
    <text evidence="8">Transfers the glycosyl residue from UDP-Glc to the non-reducing end of alpha-1,4-glucan.</text>
</comment>
<dbReference type="GO" id="GO:0005978">
    <property type="term" value="P:glycogen biosynthetic process"/>
    <property type="evidence" value="ECO:0007669"/>
    <property type="project" value="UniProtKB-UniPathway"/>
</dbReference>
<evidence type="ECO:0000256" key="3">
    <source>
        <dbReference type="ARBA" id="ARBA00022676"/>
    </source>
</evidence>
<dbReference type="FunFam" id="3.40.50.2000:FF:000045">
    <property type="entry name" value="Glycogen [starch] synthase"/>
    <property type="match status" value="1"/>
</dbReference>
<keyword evidence="4 8" id="KW-0808">Transferase</keyword>
<comment type="pathway">
    <text evidence="1 8">Glycan biosynthesis; glycogen biosynthesis.</text>
</comment>
<evidence type="ECO:0000256" key="1">
    <source>
        <dbReference type="ARBA" id="ARBA00004964"/>
    </source>
</evidence>
<dbReference type="Pfam" id="PF05693">
    <property type="entry name" value="Glycogen_syn"/>
    <property type="match status" value="1"/>
</dbReference>
<feature type="region of interest" description="Disordered" evidence="9">
    <location>
        <begin position="704"/>
        <end position="724"/>
    </location>
</feature>
<reference evidence="10 11" key="1">
    <citation type="submission" date="2014-02" db="EMBL/GenBank/DDBJ databases">
        <title>Transposable element dynamics among asymbiotic and ectomycorrhizal Amanita fungi.</title>
        <authorList>
            <consortium name="DOE Joint Genome Institute"/>
            <person name="Hess J."/>
            <person name="Skrede I."/>
            <person name="Wolfe B."/>
            <person name="LaButti K."/>
            <person name="Ohm R.A."/>
            <person name="Grigoriev I.V."/>
            <person name="Pringle A."/>
        </authorList>
    </citation>
    <scope>NUCLEOTIDE SEQUENCE [LARGE SCALE GENOMIC DNA]</scope>
    <source>
        <strain evidence="10 11">SKay4041</strain>
    </source>
</reference>
<dbReference type="OrthoDB" id="6335297at2759"/>
<proteinExistence type="inferred from homology"/>
<dbReference type="Proteomes" id="UP000242287">
    <property type="component" value="Unassembled WGS sequence"/>
</dbReference>
<name>A0A2A9NLH3_9AGAR</name>
<keyword evidence="3 8" id="KW-0328">Glycosyltransferase</keyword>
<dbReference type="SUPFAM" id="SSF53756">
    <property type="entry name" value="UDP-Glycosyltransferase/glycogen phosphorylase"/>
    <property type="match status" value="2"/>
</dbReference>
<accession>A0A2A9NLH3</accession>
<dbReference type="FunFam" id="3.40.50.2000:FF:000014">
    <property type="entry name" value="Glycogen [starch] synthase"/>
    <property type="match status" value="1"/>
</dbReference>
<dbReference type="UniPathway" id="UPA00164"/>
<dbReference type="Gene3D" id="3.40.50.2000">
    <property type="entry name" value="Glycogen Phosphorylase B"/>
    <property type="match status" value="2"/>
</dbReference>
<sequence length="743" mass="83952">MSTEKRLVSNPILFECAWEVANKVGGIYTVIKTKVPVTVSEYGDRYCLIGPLSYKTAPMEVDQEEPSDPCLVASLDALRAQGVKALYGRWLIEGAPHVLLFDTSSQYSRLDEWKGDLWNLAGIPSPPNDHETNEAITFGYIVAWFLGEYVSRQTASVVAHFHEWQAGVAIPLCRKRHIDVTTVFTTHATLLGRYLCAGSVDFYNNLQYFDVDHEAGKRGIYHRYCIERSAAHCADVFTTVSHITAYESEHLLKRKPDGVLPNGLNVVKFQAMHEFQNLHATSKAKINEFVRGHFYGHYDFDLDNTLYMFTAGRYEYRNKGVDMFIEALARLNYRLQKAGSSTTVVAFIIMPAATHSYTIEALKGQAVMKQLRDTVTEIQNRIGSRLFDHAARFHGYGVQLLSSLNQVYNCFYSRDSRAIPTPDELLSEEDQILLKRRIFALKRNALPPVTTHNMVDDANDPILNQIRRVKLFNAGHDRVKIVFHPDFLNSNNPILGLDYEEFVRGCHLGVFPSYYEPWGYTPAECTVMGIPSITTNLSGFGCFMQDLIENPEEEGCYIVDRRMQSVEESVNQLTDHMFSFTQKTRRQRINQRNRVERLSPLLDWKNLGIEYSKARQLALRRAYPDAFADGDEDGSDIFGTGVERMPPASMPGSPKLRGVATPGDIGTLTEDMEKLRTSDYRGYQWPEEDEDSYPFPLVMKVRSRSSSVMSGASTPGGGAFKSLSERDLQKADVALSQVNGNTK</sequence>
<evidence type="ECO:0000313" key="10">
    <source>
        <dbReference type="EMBL" id="PFH49171.1"/>
    </source>
</evidence>
<dbReference type="GO" id="GO:0005737">
    <property type="term" value="C:cytoplasm"/>
    <property type="evidence" value="ECO:0007669"/>
    <property type="project" value="TreeGrafter"/>
</dbReference>
<comment type="similarity">
    <text evidence="2 8">Belongs to the glycosyltransferase 3 family.</text>
</comment>
<comment type="function">
    <text evidence="6">Glycogen synthase participates in the glycogen biosynthetic process along with glycogenin and glycogen branching enzyme. Extends the primer composed of a few glucose units formed by glycogenin by adding new glucose units to it. In this context, glycogen synthase transfers the glycosyl residue from UDP-Glc to the non-reducing end of alpha-1,4-glucan.</text>
</comment>
<dbReference type="PANTHER" id="PTHR10176:SF3">
    <property type="entry name" value="GLYCOGEN [STARCH] SYNTHASE"/>
    <property type="match status" value="1"/>
</dbReference>
<keyword evidence="5 8" id="KW-0320">Glycogen biosynthesis</keyword>
<dbReference type="CDD" id="cd03793">
    <property type="entry name" value="GT3_GSY2-like"/>
    <property type="match status" value="1"/>
</dbReference>
<evidence type="ECO:0000256" key="9">
    <source>
        <dbReference type="SAM" id="MobiDB-lite"/>
    </source>
</evidence>
<evidence type="ECO:0000256" key="7">
    <source>
        <dbReference type="ARBA" id="ARBA00047345"/>
    </source>
</evidence>
<evidence type="ECO:0000313" key="11">
    <source>
        <dbReference type="Proteomes" id="UP000242287"/>
    </source>
</evidence>
<keyword evidence="11" id="KW-1185">Reference proteome</keyword>
<dbReference type="GO" id="GO:0004373">
    <property type="term" value="F:alpha-1,4-glucan glucosyltransferase (UDP-glucose donor) activity"/>
    <property type="evidence" value="ECO:0007669"/>
    <property type="project" value="UniProtKB-EC"/>
</dbReference>
<comment type="catalytic activity">
    <reaction evidence="7">
        <text>[(1-&gt;4)-alpha-D-glucosyl](n) + UDP-alpha-D-glucose = [(1-&gt;4)-alpha-D-glucosyl](n+1) + UDP + H(+)</text>
        <dbReference type="Rhea" id="RHEA:18549"/>
        <dbReference type="Rhea" id="RHEA-COMP:9584"/>
        <dbReference type="Rhea" id="RHEA-COMP:9587"/>
        <dbReference type="ChEBI" id="CHEBI:15378"/>
        <dbReference type="ChEBI" id="CHEBI:15444"/>
        <dbReference type="ChEBI" id="CHEBI:58223"/>
        <dbReference type="ChEBI" id="CHEBI:58885"/>
        <dbReference type="EC" id="2.4.1.11"/>
    </reaction>
    <physiologicalReaction direction="left-to-right" evidence="7">
        <dbReference type="Rhea" id="RHEA:18550"/>
    </physiologicalReaction>
</comment>
<feature type="region of interest" description="Disordered" evidence="9">
    <location>
        <begin position="646"/>
        <end position="666"/>
    </location>
</feature>
<evidence type="ECO:0000256" key="5">
    <source>
        <dbReference type="ARBA" id="ARBA00023056"/>
    </source>
</evidence>
<dbReference type="EMBL" id="KZ302037">
    <property type="protein sequence ID" value="PFH49171.1"/>
    <property type="molecule type" value="Genomic_DNA"/>
</dbReference>
<evidence type="ECO:0000256" key="2">
    <source>
        <dbReference type="ARBA" id="ARBA00010686"/>
    </source>
</evidence>
<dbReference type="STRING" id="703135.A0A2A9NLH3"/>
<evidence type="ECO:0000256" key="4">
    <source>
        <dbReference type="ARBA" id="ARBA00022679"/>
    </source>
</evidence>
<evidence type="ECO:0000256" key="6">
    <source>
        <dbReference type="ARBA" id="ARBA00043883"/>
    </source>
</evidence>
<evidence type="ECO:0000256" key="8">
    <source>
        <dbReference type="RuleBase" id="RU363104"/>
    </source>
</evidence>
<dbReference type="PANTHER" id="PTHR10176">
    <property type="entry name" value="GLYCOGEN SYNTHASE"/>
    <property type="match status" value="1"/>
</dbReference>
<protein>
    <recommendedName>
        <fullName evidence="8">Glycogen [starch] synthase</fullName>
        <ecNumber evidence="8">2.4.1.11</ecNumber>
    </recommendedName>
</protein>
<gene>
    <name evidence="10" type="ORF">AMATHDRAFT_76349</name>
</gene>
<dbReference type="InterPro" id="IPR008631">
    <property type="entry name" value="Glycogen_synth"/>
</dbReference>
<dbReference type="AlphaFoldDB" id="A0A2A9NLH3"/>